<evidence type="ECO:0000256" key="1">
    <source>
        <dbReference type="SAM" id="MobiDB-lite"/>
    </source>
</evidence>
<protein>
    <submittedName>
        <fullName evidence="2">Uncharacterized protein</fullName>
    </submittedName>
</protein>
<organism evidence="2 3">
    <name type="scientific">Candidatus Adlerbacteria bacterium GW2011_GWC1_50_9</name>
    <dbReference type="NCBI Taxonomy" id="1618608"/>
    <lineage>
        <taxon>Bacteria</taxon>
        <taxon>Candidatus Adleribacteriota</taxon>
    </lineage>
</organism>
<evidence type="ECO:0000313" key="2">
    <source>
        <dbReference type="EMBL" id="KKW20386.1"/>
    </source>
</evidence>
<comment type="caution">
    <text evidence="2">The sequence shown here is derived from an EMBL/GenBank/DDBJ whole genome shotgun (WGS) entry which is preliminary data.</text>
</comment>
<accession>A0A0G1WNL5</accession>
<feature type="compositionally biased region" description="Basic and acidic residues" evidence="1">
    <location>
        <begin position="134"/>
        <end position="149"/>
    </location>
</feature>
<sequence length="177" mass="20505">MHKSRSVTTGHIRNYPFIPLFSVPRSPIKMHLINPPRYNWKPCSFRARRKAASKKINGSPGFTPLEIFSNRQGSGCNGVHKKERLRPLILPARENPSLFPALPRWIPYEWARHVVACARRIDDDRLAITQRLVGKDPKKPQCAEPEQKPRRNSMSVLAIRIMTMITVPSPVRKRWRE</sequence>
<dbReference type="EMBL" id="LCQQ01000035">
    <property type="protein sequence ID" value="KKW20386.1"/>
    <property type="molecule type" value="Genomic_DNA"/>
</dbReference>
<name>A0A0G1WNL5_9BACT</name>
<feature type="region of interest" description="Disordered" evidence="1">
    <location>
        <begin position="134"/>
        <end position="153"/>
    </location>
</feature>
<dbReference type="Proteomes" id="UP000034201">
    <property type="component" value="Unassembled WGS sequence"/>
</dbReference>
<gene>
    <name evidence="2" type="ORF">UY61_C0035G0004</name>
</gene>
<proteinExistence type="predicted"/>
<evidence type="ECO:0000313" key="3">
    <source>
        <dbReference type="Proteomes" id="UP000034201"/>
    </source>
</evidence>
<dbReference type="AlphaFoldDB" id="A0A0G1WNL5"/>
<reference evidence="2 3" key="1">
    <citation type="journal article" date="2015" name="Nature">
        <title>rRNA introns, odd ribosomes, and small enigmatic genomes across a large radiation of phyla.</title>
        <authorList>
            <person name="Brown C.T."/>
            <person name="Hug L.A."/>
            <person name="Thomas B.C."/>
            <person name="Sharon I."/>
            <person name="Castelle C.J."/>
            <person name="Singh A."/>
            <person name="Wilkins M.J."/>
            <person name="Williams K.H."/>
            <person name="Banfield J.F."/>
        </authorList>
    </citation>
    <scope>NUCLEOTIDE SEQUENCE [LARGE SCALE GENOMIC DNA]</scope>
</reference>